<accession>A0A1V2L259</accession>
<dbReference type="Proteomes" id="UP000189513">
    <property type="component" value="Unassembled WGS sequence"/>
</dbReference>
<dbReference type="Pfam" id="PF07717">
    <property type="entry name" value="OB_NTP_bind"/>
    <property type="match status" value="1"/>
</dbReference>
<evidence type="ECO:0000256" key="5">
    <source>
        <dbReference type="ARBA" id="ARBA00022801"/>
    </source>
</evidence>
<dbReference type="FunFam" id="1.20.120.1080:FF:000018">
    <property type="entry name" value="Pre-mRNA-splicing factor ATP-dependent RNA helicase prp16"/>
    <property type="match status" value="1"/>
</dbReference>
<evidence type="ECO:0000259" key="13">
    <source>
        <dbReference type="PROSITE" id="PS51192"/>
    </source>
</evidence>
<dbReference type="STRING" id="36022.A0A1V2L259"/>
<keyword evidence="5" id="KW-0378">Hydrolase</keyword>
<comment type="similarity">
    <text evidence="10">Belongs to the DEAD box helicase family. DEAH subfamily. PRP16 sub-subfamily.</text>
</comment>
<dbReference type="GO" id="GO:0071826">
    <property type="term" value="P:protein-RNA complex organization"/>
    <property type="evidence" value="ECO:0007669"/>
    <property type="project" value="UniProtKB-ARBA"/>
</dbReference>
<comment type="caution">
    <text evidence="15">The sequence shown here is derived from an EMBL/GenBank/DDBJ whole genome shotgun (WGS) entry which is preliminary data.</text>
</comment>
<dbReference type="InterPro" id="IPR011545">
    <property type="entry name" value="DEAD/DEAH_box_helicase_dom"/>
</dbReference>
<dbReference type="GO" id="GO:0034458">
    <property type="term" value="F:3'-5' RNA helicase activity"/>
    <property type="evidence" value="ECO:0007669"/>
    <property type="project" value="TreeGrafter"/>
</dbReference>
<keyword evidence="3" id="KW-0507">mRNA processing</keyword>
<dbReference type="CDD" id="cd18791">
    <property type="entry name" value="SF2_C_RHA"/>
    <property type="match status" value="1"/>
</dbReference>
<dbReference type="InterPro" id="IPR011709">
    <property type="entry name" value="DEAD-box_helicase_OB_fold"/>
</dbReference>
<evidence type="ECO:0000256" key="2">
    <source>
        <dbReference type="ARBA" id="ARBA00012552"/>
    </source>
</evidence>
<dbReference type="Pfam" id="PF00271">
    <property type="entry name" value="Helicase_C"/>
    <property type="match status" value="1"/>
</dbReference>
<evidence type="ECO:0000313" key="16">
    <source>
        <dbReference type="Proteomes" id="UP000189513"/>
    </source>
</evidence>
<dbReference type="InterPro" id="IPR027417">
    <property type="entry name" value="P-loop_NTPase"/>
</dbReference>
<dbReference type="PROSITE" id="PS00690">
    <property type="entry name" value="DEAH_ATP_HELICASE"/>
    <property type="match status" value="1"/>
</dbReference>
<keyword evidence="4" id="KW-0547">Nucleotide-binding</keyword>
<dbReference type="InterPro" id="IPR001650">
    <property type="entry name" value="Helicase_C-like"/>
</dbReference>
<evidence type="ECO:0000256" key="1">
    <source>
        <dbReference type="ARBA" id="ARBA00004123"/>
    </source>
</evidence>
<dbReference type="GO" id="GO:0022613">
    <property type="term" value="P:ribonucleoprotein complex biogenesis"/>
    <property type="evidence" value="ECO:0007669"/>
    <property type="project" value="UniProtKB-ARBA"/>
</dbReference>
<keyword evidence="6 15" id="KW-0347">Helicase</keyword>
<evidence type="ECO:0000256" key="3">
    <source>
        <dbReference type="ARBA" id="ARBA00022664"/>
    </source>
</evidence>
<dbReference type="FunFam" id="3.40.50.300:FF:000615">
    <property type="entry name" value="pre-mRNA-splicing factor ATP-dependent RNA helicase DEAH7"/>
    <property type="match status" value="1"/>
</dbReference>
<evidence type="ECO:0000256" key="10">
    <source>
        <dbReference type="ARBA" id="ARBA00038040"/>
    </source>
</evidence>
<dbReference type="InterPro" id="IPR002464">
    <property type="entry name" value="DNA/RNA_helicase_DEAH_CS"/>
</dbReference>
<dbReference type="Pfam" id="PF21010">
    <property type="entry name" value="HA2_C"/>
    <property type="match status" value="1"/>
</dbReference>
<dbReference type="PROSITE" id="PS51194">
    <property type="entry name" value="HELICASE_CTER"/>
    <property type="match status" value="1"/>
</dbReference>
<dbReference type="GO" id="GO:0003723">
    <property type="term" value="F:RNA binding"/>
    <property type="evidence" value="ECO:0007669"/>
    <property type="project" value="TreeGrafter"/>
</dbReference>
<dbReference type="InterPro" id="IPR048333">
    <property type="entry name" value="HA2_WH"/>
</dbReference>
<evidence type="ECO:0000256" key="6">
    <source>
        <dbReference type="ARBA" id="ARBA00022806"/>
    </source>
</evidence>
<keyword evidence="9" id="KW-0539">Nucleus</keyword>
<proteinExistence type="inferred from homology"/>
<sequence>MFKKRKPQRQRDADQWELNRLQTAGTLQRGAEDPDFESHEPVIQLTTHHLTPPFLDGSSIFTRQIAPVSAVRDPEGDLATFAKQGSEVVAKRRVEKERRSKAGDVTGIAGSAIGNVLGVKQTLEEDESNGKFRDTSQGEVPVYDRYKKTPKEQRKDLPAYAVRDEVLKLIRDHQVVVIIGETGSGKTTQLTQFLYEDGYAQRGLIGCTQPRRVAATSVAKRVSEEMEVKLGQEVGYTIRFEDETSDKTVIKYMTEGILLRETLMDANLDKYSCIIMDEAHERTVNTDVLLGLFRNLLSRRNDIKLIITSATMNADRFANFFGDAPQYTIPGRTFPVDIHFSRYPVRDYVEEAVKQTMIVHLQSKPGDILIFMTGQEDIDVTCDLLNAKLKQLDDPPPLDILPMYSTLPPEQQMKIFQTAKPGHRKVVVATNIAETSLTVDGIKFVIDTGFAKMKVYNSKLGMESLLITPIARANADQRSGRAGRTAAGSCYRLYTERASREEMYPQQIPEIQRTNLSNTLLLLKSLGVNDLLKFPFLDPPPKDTVTSSLYELWCIGALDNFGNLTELGKKMTKFPLQPALSKLLLTAAEKGCSEEMVIIVSMLSVPNVFIRPKERQEEADMARSRFSVPESDHLTLLNVYTQWRSKPTGADFWCKKNFLNSRSLRRAKDIKEQLEEIMKSNKLPVCSSGHEWDIVRKCIASGYFFQAAKIHGMTDFINLRTGMKLQLHPTSSLFGMADPPHYVVYHELMLTSKEFISVVTAVEPQWLVEYGGVFYSVREKGGSYKKRAIEEQLERDVKKYQEDLELSKERKKSVKKPVVQVGINKARRRRGF</sequence>
<feature type="domain" description="Helicase C-terminal" evidence="14">
    <location>
        <begin position="344"/>
        <end position="527"/>
    </location>
</feature>
<keyword evidence="8" id="KW-0508">mRNA splicing</keyword>
<dbReference type="OMA" id="CSLYDLW"/>
<organism evidence="15 16">
    <name type="scientific">Cyberlindnera fabianii</name>
    <name type="common">Yeast</name>
    <name type="synonym">Hansenula fabianii</name>
    <dbReference type="NCBI Taxonomy" id="36022"/>
    <lineage>
        <taxon>Eukaryota</taxon>
        <taxon>Fungi</taxon>
        <taxon>Dikarya</taxon>
        <taxon>Ascomycota</taxon>
        <taxon>Saccharomycotina</taxon>
        <taxon>Saccharomycetes</taxon>
        <taxon>Phaffomycetales</taxon>
        <taxon>Phaffomycetaceae</taxon>
        <taxon>Cyberlindnera</taxon>
    </lineage>
</organism>
<feature type="domain" description="Helicase ATP-binding" evidence="13">
    <location>
        <begin position="167"/>
        <end position="330"/>
    </location>
</feature>
<dbReference type="Gene3D" id="3.40.50.300">
    <property type="entry name" value="P-loop containing nucleotide triphosphate hydrolases"/>
    <property type="match status" value="2"/>
</dbReference>
<keyword evidence="7" id="KW-0067">ATP-binding</keyword>
<evidence type="ECO:0000313" key="15">
    <source>
        <dbReference type="EMBL" id="ONH65840.1"/>
    </source>
</evidence>
<dbReference type="EC" id="3.6.4.13" evidence="2"/>
<dbReference type="PANTHER" id="PTHR18934">
    <property type="entry name" value="ATP-DEPENDENT RNA HELICASE"/>
    <property type="match status" value="1"/>
</dbReference>
<comment type="catalytic activity">
    <reaction evidence="11">
        <text>ATP + H2O = ADP + phosphate + H(+)</text>
        <dbReference type="Rhea" id="RHEA:13065"/>
        <dbReference type="ChEBI" id="CHEBI:15377"/>
        <dbReference type="ChEBI" id="CHEBI:15378"/>
        <dbReference type="ChEBI" id="CHEBI:30616"/>
        <dbReference type="ChEBI" id="CHEBI:43474"/>
        <dbReference type="ChEBI" id="CHEBI:456216"/>
        <dbReference type="EC" id="3.6.4.13"/>
    </reaction>
</comment>
<evidence type="ECO:0000256" key="11">
    <source>
        <dbReference type="ARBA" id="ARBA00047984"/>
    </source>
</evidence>
<dbReference type="AlphaFoldDB" id="A0A1V2L259"/>
<dbReference type="SMART" id="SM00490">
    <property type="entry name" value="HELICc"/>
    <property type="match status" value="1"/>
</dbReference>
<dbReference type="EMBL" id="MPUK01000009">
    <property type="protein sequence ID" value="ONH65840.1"/>
    <property type="molecule type" value="Genomic_DNA"/>
</dbReference>
<evidence type="ECO:0000256" key="9">
    <source>
        <dbReference type="ARBA" id="ARBA00023242"/>
    </source>
</evidence>
<dbReference type="GO" id="GO:0000398">
    <property type="term" value="P:mRNA splicing, via spliceosome"/>
    <property type="evidence" value="ECO:0007669"/>
    <property type="project" value="UniProtKB-ARBA"/>
</dbReference>
<name>A0A1V2L259_CYBFA</name>
<reference evidence="16" key="1">
    <citation type="journal article" date="2017" name="Genome Announc.">
        <title>Genome sequences of Cyberlindnera fabianii 65, Pichia kudriavzevii 129, and Saccharomyces cerevisiae 131 isolated from fermented masau fruits in Zimbabwe.</title>
        <authorList>
            <person name="van Rijswijck I.M.H."/>
            <person name="Derks M.F.L."/>
            <person name="Abee T."/>
            <person name="de Ridder D."/>
            <person name="Smid E.J."/>
        </authorList>
    </citation>
    <scope>NUCLEOTIDE SEQUENCE [LARGE SCALE GENOMIC DNA]</scope>
    <source>
        <strain evidence="16">65</strain>
    </source>
</reference>
<protein>
    <recommendedName>
        <fullName evidence="12">Pre-mRNA-splicing factor ATP-dependent RNA helicase PRP16</fullName>
        <ecNumber evidence="2">3.6.4.13</ecNumber>
    </recommendedName>
</protein>
<dbReference type="InterPro" id="IPR007502">
    <property type="entry name" value="Helicase-assoc_dom"/>
</dbReference>
<dbReference type="FunFam" id="3.40.50.300:FF:000007">
    <property type="entry name" value="Pre-mRNA-splicing factor ATP-dependent RNA helicase"/>
    <property type="match status" value="1"/>
</dbReference>
<evidence type="ECO:0000256" key="12">
    <source>
        <dbReference type="ARBA" id="ARBA00070009"/>
    </source>
</evidence>
<evidence type="ECO:0000256" key="7">
    <source>
        <dbReference type="ARBA" id="ARBA00022840"/>
    </source>
</evidence>
<evidence type="ECO:0000259" key="14">
    <source>
        <dbReference type="PROSITE" id="PS51194"/>
    </source>
</evidence>
<dbReference type="GO" id="GO:0005681">
    <property type="term" value="C:spliceosomal complex"/>
    <property type="evidence" value="ECO:0007669"/>
    <property type="project" value="UniProtKB-ARBA"/>
</dbReference>
<dbReference type="PANTHER" id="PTHR18934:SF91">
    <property type="entry name" value="PRE-MRNA-SPLICING FACTOR ATP-DEPENDENT RNA HELICASE PRP16"/>
    <property type="match status" value="1"/>
</dbReference>
<comment type="subcellular location">
    <subcellularLocation>
        <location evidence="1">Nucleus</location>
    </subcellularLocation>
</comment>
<dbReference type="VEuPathDB" id="FungiDB:BON22_4315"/>
<dbReference type="GO" id="GO:0005524">
    <property type="term" value="F:ATP binding"/>
    <property type="evidence" value="ECO:0007669"/>
    <property type="project" value="UniProtKB-KW"/>
</dbReference>
<dbReference type="InterPro" id="IPR014001">
    <property type="entry name" value="Helicase_ATP-bd"/>
</dbReference>
<dbReference type="Pfam" id="PF00270">
    <property type="entry name" value="DEAD"/>
    <property type="match status" value="1"/>
</dbReference>
<evidence type="ECO:0000256" key="4">
    <source>
        <dbReference type="ARBA" id="ARBA00022741"/>
    </source>
</evidence>
<dbReference type="Pfam" id="PF04408">
    <property type="entry name" value="WHD_HA2"/>
    <property type="match status" value="1"/>
</dbReference>
<dbReference type="GO" id="GO:0016787">
    <property type="term" value="F:hydrolase activity"/>
    <property type="evidence" value="ECO:0007669"/>
    <property type="project" value="UniProtKB-KW"/>
</dbReference>
<keyword evidence="16" id="KW-1185">Reference proteome</keyword>
<dbReference type="PROSITE" id="PS51192">
    <property type="entry name" value="HELICASE_ATP_BIND_1"/>
    <property type="match status" value="1"/>
</dbReference>
<dbReference type="SMART" id="SM00847">
    <property type="entry name" value="HA2"/>
    <property type="match status" value="1"/>
</dbReference>
<dbReference type="Gene3D" id="1.20.120.1080">
    <property type="match status" value="1"/>
</dbReference>
<dbReference type="SMART" id="SM00487">
    <property type="entry name" value="DEXDc"/>
    <property type="match status" value="1"/>
</dbReference>
<evidence type="ECO:0000256" key="8">
    <source>
        <dbReference type="ARBA" id="ARBA00023187"/>
    </source>
</evidence>
<dbReference type="SUPFAM" id="SSF52540">
    <property type="entry name" value="P-loop containing nucleoside triphosphate hydrolases"/>
    <property type="match status" value="1"/>
</dbReference>
<gene>
    <name evidence="15" type="ORF">BON22_4315</name>
</gene>